<reference evidence="2 3" key="1">
    <citation type="journal article" date="2018" name="Genome Biol. Evol.">
        <title>Multiple Roots of Fruiting Body Formation in Amoebozoa.</title>
        <authorList>
            <person name="Hillmann F."/>
            <person name="Forbes G."/>
            <person name="Novohradska S."/>
            <person name="Ferling I."/>
            <person name="Riege K."/>
            <person name="Groth M."/>
            <person name="Westermann M."/>
            <person name="Marz M."/>
            <person name="Spaller T."/>
            <person name="Winckler T."/>
            <person name="Schaap P."/>
            <person name="Glockner G."/>
        </authorList>
    </citation>
    <scope>NUCLEOTIDE SEQUENCE [LARGE SCALE GENOMIC DNA]</scope>
    <source>
        <strain evidence="2 3">Jena</strain>
    </source>
</reference>
<evidence type="ECO:0000313" key="2">
    <source>
        <dbReference type="EMBL" id="PRP88632.1"/>
    </source>
</evidence>
<accession>A0A2P6NXE6</accession>
<keyword evidence="1" id="KW-1133">Transmembrane helix</keyword>
<dbReference type="Proteomes" id="UP000241769">
    <property type="component" value="Unassembled WGS sequence"/>
</dbReference>
<name>A0A2P6NXE6_9EUKA</name>
<dbReference type="AlphaFoldDB" id="A0A2P6NXE6"/>
<evidence type="ECO:0000256" key="1">
    <source>
        <dbReference type="SAM" id="Phobius"/>
    </source>
</evidence>
<keyword evidence="1" id="KW-0812">Transmembrane</keyword>
<protein>
    <submittedName>
        <fullName evidence="2">Uncharacterized protein</fullName>
    </submittedName>
</protein>
<dbReference type="EMBL" id="MDYQ01000009">
    <property type="protein sequence ID" value="PRP88632.1"/>
    <property type="molecule type" value="Genomic_DNA"/>
</dbReference>
<evidence type="ECO:0000313" key="3">
    <source>
        <dbReference type="Proteomes" id="UP000241769"/>
    </source>
</evidence>
<keyword evidence="3" id="KW-1185">Reference proteome</keyword>
<gene>
    <name evidence="2" type="ORF">PROFUN_03043</name>
</gene>
<comment type="caution">
    <text evidence="2">The sequence shown here is derived from an EMBL/GenBank/DDBJ whole genome shotgun (WGS) entry which is preliminary data.</text>
</comment>
<feature type="transmembrane region" description="Helical" evidence="1">
    <location>
        <begin position="12"/>
        <end position="30"/>
    </location>
</feature>
<organism evidence="2 3">
    <name type="scientific">Planoprotostelium fungivorum</name>
    <dbReference type="NCBI Taxonomy" id="1890364"/>
    <lineage>
        <taxon>Eukaryota</taxon>
        <taxon>Amoebozoa</taxon>
        <taxon>Evosea</taxon>
        <taxon>Variosea</taxon>
        <taxon>Cavosteliida</taxon>
        <taxon>Cavosteliaceae</taxon>
        <taxon>Planoprotostelium</taxon>
    </lineage>
</organism>
<dbReference type="InParanoid" id="A0A2P6NXE6"/>
<proteinExistence type="predicted"/>
<sequence length="52" mass="5869">MGLLCQLDISYTYFTAAAFGIYALSQLHLTKKRRGTKFDKSYQSNYLLLTGG</sequence>
<keyword evidence="1" id="KW-0472">Membrane</keyword>